<dbReference type="PANTHER" id="PTHR24198">
    <property type="entry name" value="ANKYRIN REPEAT AND PROTEIN KINASE DOMAIN-CONTAINING PROTEIN"/>
    <property type="match status" value="1"/>
</dbReference>
<dbReference type="OrthoDB" id="366390at2759"/>
<dbReference type="RefSeq" id="XP_664759.1">
    <property type="nucleotide sequence ID" value="XM_659667.1"/>
</dbReference>
<dbReference type="GeneID" id="2870161"/>
<dbReference type="OMA" id="AKDENCY"/>
<evidence type="ECO:0000256" key="1">
    <source>
        <dbReference type="ARBA" id="ARBA00022737"/>
    </source>
</evidence>
<gene>
    <name evidence="4" type="ORF">ANIA_07155</name>
</gene>
<dbReference type="InterPro" id="IPR036770">
    <property type="entry name" value="Ankyrin_rpt-contain_sf"/>
</dbReference>
<dbReference type="SMART" id="SM00248">
    <property type="entry name" value="ANK"/>
    <property type="match status" value="4"/>
</dbReference>
<dbReference type="InterPro" id="IPR002110">
    <property type="entry name" value="Ankyrin_rpt"/>
</dbReference>
<dbReference type="VEuPathDB" id="FungiDB:AN7155"/>
<dbReference type="Pfam" id="PF00023">
    <property type="entry name" value="Ank"/>
    <property type="match status" value="1"/>
</dbReference>
<feature type="repeat" description="ANK" evidence="3">
    <location>
        <begin position="116"/>
        <end position="148"/>
    </location>
</feature>
<evidence type="ECO:0000313" key="5">
    <source>
        <dbReference type="Proteomes" id="UP000000560"/>
    </source>
</evidence>
<feature type="repeat" description="ANK" evidence="3">
    <location>
        <begin position="38"/>
        <end position="62"/>
    </location>
</feature>
<dbReference type="eggNOG" id="KOG4412">
    <property type="taxonomic scope" value="Eukaryota"/>
</dbReference>
<dbReference type="PROSITE" id="PS50088">
    <property type="entry name" value="ANK_REPEAT"/>
    <property type="match status" value="3"/>
</dbReference>
<dbReference type="PROSITE" id="PS50297">
    <property type="entry name" value="ANK_REP_REGION"/>
    <property type="match status" value="2"/>
</dbReference>
<dbReference type="Pfam" id="PF12796">
    <property type="entry name" value="Ank_2"/>
    <property type="match status" value="1"/>
</dbReference>
<dbReference type="Gene3D" id="1.25.40.20">
    <property type="entry name" value="Ankyrin repeat-containing domain"/>
    <property type="match status" value="2"/>
</dbReference>
<reference evidence="5" key="1">
    <citation type="journal article" date="2005" name="Nature">
        <title>Sequencing of Aspergillus nidulans and comparative analysis with A. fumigatus and A. oryzae.</title>
        <authorList>
            <person name="Galagan J.E."/>
            <person name="Calvo S.E."/>
            <person name="Cuomo C."/>
            <person name="Ma L.J."/>
            <person name="Wortman J.R."/>
            <person name="Batzoglou S."/>
            <person name="Lee S.I."/>
            <person name="Basturkmen M."/>
            <person name="Spevak C.C."/>
            <person name="Clutterbuck J."/>
            <person name="Kapitonov V."/>
            <person name="Jurka J."/>
            <person name="Scazzocchio C."/>
            <person name="Farman M."/>
            <person name="Butler J."/>
            <person name="Purcell S."/>
            <person name="Harris S."/>
            <person name="Braus G.H."/>
            <person name="Draht O."/>
            <person name="Busch S."/>
            <person name="D'Enfert C."/>
            <person name="Bouchier C."/>
            <person name="Goldman G.H."/>
            <person name="Bell-Pedersen D."/>
            <person name="Griffiths-Jones S."/>
            <person name="Doonan J.H."/>
            <person name="Yu J."/>
            <person name="Vienken K."/>
            <person name="Pain A."/>
            <person name="Freitag M."/>
            <person name="Selker E.U."/>
            <person name="Archer D.B."/>
            <person name="Penalva M.A."/>
            <person name="Oakley B.R."/>
            <person name="Momany M."/>
            <person name="Tanaka T."/>
            <person name="Kumagai T."/>
            <person name="Asai K."/>
            <person name="Machida M."/>
            <person name="Nierman W.C."/>
            <person name="Denning D.W."/>
            <person name="Caddick M."/>
            <person name="Hynes M."/>
            <person name="Paoletti M."/>
            <person name="Fischer R."/>
            <person name="Miller B."/>
            <person name="Dyer P."/>
            <person name="Sachs M.S."/>
            <person name="Osmani S.A."/>
            <person name="Birren B.W."/>
        </authorList>
    </citation>
    <scope>NUCLEOTIDE SEQUENCE [LARGE SCALE GENOMIC DNA]</scope>
    <source>
        <strain evidence="5">FGSC A4 / ATCC 38163 / CBS 112.46 / NRRL 194 / M139</strain>
    </source>
</reference>
<dbReference type="EMBL" id="BN001304">
    <property type="protein sequence ID" value="CBF78966.1"/>
    <property type="molecule type" value="Genomic_DNA"/>
</dbReference>
<name>Q5AX25_EMENI</name>
<dbReference type="PANTHER" id="PTHR24198:SF165">
    <property type="entry name" value="ANKYRIN REPEAT-CONTAINING PROTEIN-RELATED"/>
    <property type="match status" value="1"/>
</dbReference>
<dbReference type="HOGENOM" id="CLU_1496187_0_0_1"/>
<evidence type="ECO:0000313" key="4">
    <source>
        <dbReference type="EMBL" id="CBF78966.1"/>
    </source>
</evidence>
<dbReference type="STRING" id="227321.Q5AX25"/>
<dbReference type="Proteomes" id="UP000000560">
    <property type="component" value="Chromosome IV"/>
</dbReference>
<organism evidence="4 5">
    <name type="scientific">Emericella nidulans (strain FGSC A4 / ATCC 38163 / CBS 112.46 / NRRL 194 / M139)</name>
    <name type="common">Aspergillus nidulans</name>
    <dbReference type="NCBI Taxonomy" id="227321"/>
    <lineage>
        <taxon>Eukaryota</taxon>
        <taxon>Fungi</taxon>
        <taxon>Dikarya</taxon>
        <taxon>Ascomycota</taxon>
        <taxon>Pezizomycotina</taxon>
        <taxon>Eurotiomycetes</taxon>
        <taxon>Eurotiomycetidae</taxon>
        <taxon>Eurotiales</taxon>
        <taxon>Aspergillaceae</taxon>
        <taxon>Aspergillus</taxon>
        <taxon>Aspergillus subgen. Nidulantes</taxon>
    </lineage>
</organism>
<reference evidence="5" key="2">
    <citation type="journal article" date="2009" name="Fungal Genet. Biol.">
        <title>The 2008 update of the Aspergillus nidulans genome annotation: a community effort.</title>
        <authorList>
            <person name="Wortman J.R."/>
            <person name="Gilsenan J.M."/>
            <person name="Joardar V."/>
            <person name="Deegan J."/>
            <person name="Clutterbuck J."/>
            <person name="Andersen M.R."/>
            <person name="Archer D."/>
            <person name="Bencina M."/>
            <person name="Braus G."/>
            <person name="Coutinho P."/>
            <person name="von Dohren H."/>
            <person name="Doonan J."/>
            <person name="Driessen A.J."/>
            <person name="Durek P."/>
            <person name="Espeso E."/>
            <person name="Fekete E."/>
            <person name="Flipphi M."/>
            <person name="Estrada C.G."/>
            <person name="Geysens S."/>
            <person name="Goldman G."/>
            <person name="de Groot P.W."/>
            <person name="Hansen K."/>
            <person name="Harris S.D."/>
            <person name="Heinekamp T."/>
            <person name="Helmstaedt K."/>
            <person name="Henrissat B."/>
            <person name="Hofmann G."/>
            <person name="Homan T."/>
            <person name="Horio T."/>
            <person name="Horiuchi H."/>
            <person name="James S."/>
            <person name="Jones M."/>
            <person name="Karaffa L."/>
            <person name="Karanyi Z."/>
            <person name="Kato M."/>
            <person name="Keller N."/>
            <person name="Kelly D.E."/>
            <person name="Kiel J.A."/>
            <person name="Kim J.M."/>
            <person name="van der Klei I.J."/>
            <person name="Klis F.M."/>
            <person name="Kovalchuk A."/>
            <person name="Krasevec N."/>
            <person name="Kubicek C.P."/>
            <person name="Liu B."/>
            <person name="Maccabe A."/>
            <person name="Meyer V."/>
            <person name="Mirabito P."/>
            <person name="Miskei M."/>
            <person name="Mos M."/>
            <person name="Mullins J."/>
            <person name="Nelson D.R."/>
            <person name="Nielsen J."/>
            <person name="Oakley B.R."/>
            <person name="Osmani S.A."/>
            <person name="Pakula T."/>
            <person name="Paszewski A."/>
            <person name="Paulsen I."/>
            <person name="Pilsyk S."/>
            <person name="Pocsi I."/>
            <person name="Punt P.J."/>
            <person name="Ram A.F."/>
            <person name="Ren Q."/>
            <person name="Robellet X."/>
            <person name="Robson G."/>
            <person name="Seiboth B."/>
            <person name="van Solingen P."/>
            <person name="Specht T."/>
            <person name="Sun J."/>
            <person name="Taheri-Talesh N."/>
            <person name="Takeshita N."/>
            <person name="Ussery D."/>
            <person name="vanKuyk P.A."/>
            <person name="Visser H."/>
            <person name="van de Vondervoort P.J."/>
            <person name="de Vries R.P."/>
            <person name="Walton J."/>
            <person name="Xiang X."/>
            <person name="Xiong Y."/>
            <person name="Zeng A.P."/>
            <person name="Brandt B.W."/>
            <person name="Cornell M.J."/>
            <person name="van den Hondel C.A."/>
            <person name="Visser J."/>
            <person name="Oliver S.G."/>
            <person name="Turner G."/>
        </authorList>
    </citation>
    <scope>GENOME REANNOTATION</scope>
    <source>
        <strain evidence="5">FGSC A4 / ATCC 38163 / CBS 112.46 / NRRL 194 / M139</strain>
    </source>
</reference>
<keyword evidence="5" id="KW-1185">Reference proteome</keyword>
<feature type="repeat" description="ANK" evidence="3">
    <location>
        <begin position="88"/>
        <end position="115"/>
    </location>
</feature>
<sequence>MSFNNFDITANEFEHACETGDAAFIADILDSRTSPRIDQRKPLMAAILNNHVEIVRLLLSRGEPDECLAVTADERALSLEASDITGSLQFAAMHGKIDVVEALLRMGIAVNCVDRAGRTALGFAARAGKIDVVRLLVEAGASLTKVDKEGMTALDHAAAAVEIEIIDFIRGEMRKGKAKV</sequence>
<dbReference type="InParanoid" id="Q5AX25"/>
<accession>C8VD70</accession>
<keyword evidence="1" id="KW-0677">Repeat</keyword>
<dbReference type="SUPFAM" id="SSF48403">
    <property type="entry name" value="Ankyrin repeat"/>
    <property type="match status" value="1"/>
</dbReference>
<evidence type="ECO:0000256" key="2">
    <source>
        <dbReference type="ARBA" id="ARBA00023043"/>
    </source>
</evidence>
<protein>
    <submittedName>
        <fullName evidence="4">Uncharacterized protein</fullName>
    </submittedName>
</protein>
<keyword evidence="2 3" id="KW-0040">ANK repeat</keyword>
<dbReference type="AlphaFoldDB" id="Q5AX25"/>
<evidence type="ECO:0000256" key="3">
    <source>
        <dbReference type="PROSITE-ProRule" id="PRU00023"/>
    </source>
</evidence>
<proteinExistence type="predicted"/>
<accession>Q5AX25</accession>
<dbReference type="KEGG" id="ani:ANIA_07155"/>